<dbReference type="InterPro" id="IPR040255">
    <property type="entry name" value="Non-specific_endonuclease"/>
</dbReference>
<proteinExistence type="predicted"/>
<dbReference type="GO" id="GO:0016787">
    <property type="term" value="F:hydrolase activity"/>
    <property type="evidence" value="ECO:0007669"/>
    <property type="project" value="InterPro"/>
</dbReference>
<dbReference type="RefSeq" id="WP_236705045.1">
    <property type="nucleotide sequence ID" value="NZ_FZNS01000008.1"/>
</dbReference>
<keyword evidence="2" id="KW-0479">Metal-binding</keyword>
<accession>A0A238ZIR8</accession>
<dbReference type="Gene3D" id="3.40.570.10">
    <property type="entry name" value="Extracellular Endonuclease, subunit A"/>
    <property type="match status" value="1"/>
</dbReference>
<feature type="signal peptide" evidence="3">
    <location>
        <begin position="1"/>
        <end position="25"/>
    </location>
</feature>
<dbReference type="Pfam" id="PF01223">
    <property type="entry name" value="Endonuclease_NS"/>
    <property type="match status" value="1"/>
</dbReference>
<organism evidence="6 7">
    <name type="scientific">Hymenobacter mucosus</name>
    <dbReference type="NCBI Taxonomy" id="1411120"/>
    <lineage>
        <taxon>Bacteria</taxon>
        <taxon>Pseudomonadati</taxon>
        <taxon>Bacteroidota</taxon>
        <taxon>Cytophagia</taxon>
        <taxon>Cytophagales</taxon>
        <taxon>Hymenobacteraceae</taxon>
        <taxon>Hymenobacter</taxon>
    </lineage>
</organism>
<dbReference type="GO" id="GO:0046872">
    <property type="term" value="F:metal ion binding"/>
    <property type="evidence" value="ECO:0007669"/>
    <property type="project" value="UniProtKB-KW"/>
</dbReference>
<keyword evidence="6" id="KW-0378">Hydrolase</keyword>
<evidence type="ECO:0000313" key="6">
    <source>
        <dbReference type="EMBL" id="SNR82603.1"/>
    </source>
</evidence>
<feature type="active site" description="Proton acceptor" evidence="1">
    <location>
        <position position="280"/>
    </location>
</feature>
<feature type="chain" id="PRO_5012511845" evidence="3">
    <location>
        <begin position="26"/>
        <end position="441"/>
    </location>
</feature>
<dbReference type="CDD" id="cd00091">
    <property type="entry name" value="NUC"/>
    <property type="match status" value="1"/>
</dbReference>
<dbReference type="EMBL" id="FZNS01000008">
    <property type="protein sequence ID" value="SNR82603.1"/>
    <property type="molecule type" value="Genomic_DNA"/>
</dbReference>
<dbReference type="InterPro" id="IPR020821">
    <property type="entry name" value="ENPP1-3/EXOG-like_nuc-like"/>
</dbReference>
<evidence type="ECO:0000256" key="2">
    <source>
        <dbReference type="PIRSR" id="PIRSR640255-2"/>
    </source>
</evidence>
<evidence type="ECO:0000259" key="5">
    <source>
        <dbReference type="SMART" id="SM00892"/>
    </source>
</evidence>
<keyword evidence="7" id="KW-1185">Reference proteome</keyword>
<protein>
    <submittedName>
        <fullName evidence="6">Endonuclease G</fullName>
    </submittedName>
</protein>
<dbReference type="SMART" id="SM00892">
    <property type="entry name" value="Endonuclease_NS"/>
    <property type="match status" value="1"/>
</dbReference>
<gene>
    <name evidence="6" type="ORF">SAMN06269173_10833</name>
</gene>
<dbReference type="PANTHER" id="PTHR13966">
    <property type="entry name" value="ENDONUCLEASE RELATED"/>
    <property type="match status" value="1"/>
</dbReference>
<dbReference type="PANTHER" id="PTHR13966:SF5">
    <property type="entry name" value="ENDONUCLEASE G, MITOCHONDRIAL"/>
    <property type="match status" value="1"/>
</dbReference>
<evidence type="ECO:0000256" key="3">
    <source>
        <dbReference type="SAM" id="SignalP"/>
    </source>
</evidence>
<evidence type="ECO:0000256" key="1">
    <source>
        <dbReference type="PIRSR" id="PIRSR640255-1"/>
    </source>
</evidence>
<dbReference type="SMART" id="SM00477">
    <property type="entry name" value="NUC"/>
    <property type="match status" value="1"/>
</dbReference>
<keyword evidence="6" id="KW-0540">Nuclease</keyword>
<feature type="binding site" evidence="2">
    <location>
        <position position="311"/>
    </location>
    <ligand>
        <name>Mg(2+)</name>
        <dbReference type="ChEBI" id="CHEBI:18420"/>
        <note>catalytic</note>
    </ligand>
</feature>
<keyword evidence="6" id="KW-0255">Endonuclease</keyword>
<dbReference type="AlphaFoldDB" id="A0A238ZIR8"/>
<keyword evidence="3" id="KW-0732">Signal</keyword>
<feature type="domain" description="DNA/RNA non-specific endonuclease/pyrophosphatase/phosphodiesterase" evidence="5">
    <location>
        <begin position="217"/>
        <end position="426"/>
    </location>
</feature>
<evidence type="ECO:0000313" key="7">
    <source>
        <dbReference type="Proteomes" id="UP000198310"/>
    </source>
</evidence>
<dbReference type="GO" id="GO:0004519">
    <property type="term" value="F:endonuclease activity"/>
    <property type="evidence" value="ECO:0007669"/>
    <property type="project" value="UniProtKB-KW"/>
</dbReference>
<dbReference type="SUPFAM" id="SSF54060">
    <property type="entry name" value="His-Me finger endonucleases"/>
    <property type="match status" value="1"/>
</dbReference>
<dbReference type="GO" id="GO:0003676">
    <property type="term" value="F:nucleic acid binding"/>
    <property type="evidence" value="ECO:0007669"/>
    <property type="project" value="InterPro"/>
</dbReference>
<dbReference type="InterPro" id="IPR044925">
    <property type="entry name" value="His-Me_finger_sf"/>
</dbReference>
<dbReference type="InterPro" id="IPR044929">
    <property type="entry name" value="DNA/RNA_non-sp_Endonuclease_sf"/>
</dbReference>
<dbReference type="Proteomes" id="UP000198310">
    <property type="component" value="Unassembled WGS sequence"/>
</dbReference>
<feature type="domain" description="ENPP1-3/EXOG-like endonuclease/phosphodiesterase" evidence="4">
    <location>
        <begin position="218"/>
        <end position="426"/>
    </location>
</feature>
<name>A0A238ZIR8_9BACT</name>
<sequence length="441" mass="47672">MSKNLRSYLRCLFLLSCLAYGPVRASSPATEESAAVTFQESFDTGTKPDYPAASAALATGNWTLTNAALGSSDADHKTGTQSVRLQQNGKLTMEFFLPTGASTITVQHAIYGTDASSSWELWAQSEACNCNKWTKVGNTVFTTSPTLQVVSFTANIPGHVKFEIRKTSGGAARLNIDDFAVTEYGVVQPSVDNDNLALGNPSGATTDLNSYNNYLLTKPQFVIGYNRDQGKPNWVSWHLDITNRGSIDRQDDFRNDTSLPAGWYQVQNTSYSNTGFDRGHNCPSADRTSTLEDNSATFLMTNMMPQTGDNNQGPWAALESYTRTFLPSNEVYVICGSYGVGGGAGGLITSIDQGRVTVPKRTWKVIVILPVGDNDVARISATTRVIAVDMPNTTGIRETNWGTFRTSVDAIEEATGYDLLSKLPLEVQAALESKVDAGPAL</sequence>
<reference evidence="7" key="1">
    <citation type="submission" date="2017-06" db="EMBL/GenBank/DDBJ databases">
        <authorList>
            <person name="Varghese N."/>
            <person name="Submissions S."/>
        </authorList>
    </citation>
    <scope>NUCLEOTIDE SEQUENCE [LARGE SCALE GENOMIC DNA]</scope>
    <source>
        <strain evidence="7">DSM 28041</strain>
    </source>
</reference>
<dbReference type="InterPro" id="IPR001604">
    <property type="entry name" value="Endo_G_ENPP1-like_dom"/>
</dbReference>
<evidence type="ECO:0000259" key="4">
    <source>
        <dbReference type="SMART" id="SM00477"/>
    </source>
</evidence>